<name>A0ABD5X878_9EURY</name>
<dbReference type="Gene3D" id="3.30.565.10">
    <property type="entry name" value="Histidine kinase-like ATPase, C-terminal domain"/>
    <property type="match status" value="1"/>
</dbReference>
<keyword evidence="5" id="KW-0902">Two-component regulatory system</keyword>
<keyword evidence="4 7" id="KW-0418">Kinase</keyword>
<dbReference type="PANTHER" id="PTHR43711">
    <property type="entry name" value="TWO-COMPONENT HISTIDINE KINASE"/>
    <property type="match status" value="1"/>
</dbReference>
<dbReference type="GO" id="GO:0004673">
    <property type="term" value="F:protein histidine kinase activity"/>
    <property type="evidence" value="ECO:0007669"/>
    <property type="project" value="UniProtKB-EC"/>
</dbReference>
<reference evidence="7 8" key="1">
    <citation type="journal article" date="2014" name="Int. J. Syst. Evol. Microbiol.">
        <title>Complete genome sequence of Corynebacterium casei LMG S-19264T (=DSM 44701T), isolated from a smear-ripened cheese.</title>
        <authorList>
            <consortium name="US DOE Joint Genome Institute (JGI-PGF)"/>
            <person name="Walter F."/>
            <person name="Albersmeier A."/>
            <person name="Kalinowski J."/>
            <person name="Ruckert C."/>
        </authorList>
    </citation>
    <scope>NUCLEOTIDE SEQUENCE [LARGE SCALE GENOMIC DNA]</scope>
    <source>
        <strain evidence="7 8">CGMCC 4.7215</strain>
    </source>
</reference>
<comment type="caution">
    <text evidence="7">The sequence shown here is derived from an EMBL/GenBank/DDBJ whole genome shotgun (WGS) entry which is preliminary data.</text>
</comment>
<dbReference type="SMART" id="SM00388">
    <property type="entry name" value="HisKA"/>
    <property type="match status" value="1"/>
</dbReference>
<proteinExistence type="predicted"/>
<dbReference type="SMART" id="SM00387">
    <property type="entry name" value="HATPase_c"/>
    <property type="match status" value="1"/>
</dbReference>
<evidence type="ECO:0000256" key="3">
    <source>
        <dbReference type="ARBA" id="ARBA00022679"/>
    </source>
</evidence>
<evidence type="ECO:0000256" key="5">
    <source>
        <dbReference type="ARBA" id="ARBA00023012"/>
    </source>
</evidence>
<protein>
    <recommendedName>
        <fullName evidence="2">histidine kinase</fullName>
        <ecNumber evidence="2">2.7.13.3</ecNumber>
    </recommendedName>
</protein>
<sequence>MSSGFWVGLAFFLGVLASLGSLFVRNRYQPEPALKTAAALPPSLTAMDDPVALQRTDGTIAASNTKFDTLVGTDPEGKTVSAVLSDTPELKKHATTDLDGVAAVDSSDGVRYFDVSITETASPTDGRVLFFHEVSQQQQRLEELEVEIERLDRFASLISHDIRNPLDVAIGRTNAVVETSDDEDLKPHLDSIQGALERMQAIIADGLMVARKRDDIGDTDPTSLDEMSRQAWENVDTKDATINIEPDVVIEANSGGLSHVLENLFRNAIEHVGPDVSVTVGSFEDGFYIEDDGEGIPAEKYEAEFDPVDGDCGLGLTIVHILAQSHGWSLTITEGQDGGARFEFSNVSICHDEVAA</sequence>
<dbReference type="InterPro" id="IPR036890">
    <property type="entry name" value="HATPase_C_sf"/>
</dbReference>
<dbReference type="RefSeq" id="WP_267638931.1">
    <property type="nucleotide sequence ID" value="NZ_JAODIY010000046.1"/>
</dbReference>
<evidence type="ECO:0000256" key="2">
    <source>
        <dbReference type="ARBA" id="ARBA00012438"/>
    </source>
</evidence>
<dbReference type="CDD" id="cd00075">
    <property type="entry name" value="HATPase"/>
    <property type="match status" value="1"/>
</dbReference>
<dbReference type="Pfam" id="PF00512">
    <property type="entry name" value="HisKA"/>
    <property type="match status" value="1"/>
</dbReference>
<dbReference type="Gene3D" id="1.10.287.130">
    <property type="match status" value="1"/>
</dbReference>
<dbReference type="AlphaFoldDB" id="A0ABD5X878"/>
<dbReference type="InterPro" id="IPR005467">
    <property type="entry name" value="His_kinase_dom"/>
</dbReference>
<dbReference type="InterPro" id="IPR050736">
    <property type="entry name" value="Sensor_HK_Regulatory"/>
</dbReference>
<evidence type="ECO:0000256" key="4">
    <source>
        <dbReference type="ARBA" id="ARBA00022777"/>
    </source>
</evidence>
<dbReference type="Pfam" id="PF02518">
    <property type="entry name" value="HATPase_c"/>
    <property type="match status" value="1"/>
</dbReference>
<dbReference type="InterPro" id="IPR003594">
    <property type="entry name" value="HATPase_dom"/>
</dbReference>
<dbReference type="PROSITE" id="PS50109">
    <property type="entry name" value="HIS_KIN"/>
    <property type="match status" value="1"/>
</dbReference>
<gene>
    <name evidence="7" type="ORF">ACFQJ7_08220</name>
</gene>
<dbReference type="PANTHER" id="PTHR43711:SF1">
    <property type="entry name" value="HISTIDINE KINASE 1"/>
    <property type="match status" value="1"/>
</dbReference>
<evidence type="ECO:0000256" key="1">
    <source>
        <dbReference type="ARBA" id="ARBA00000085"/>
    </source>
</evidence>
<accession>A0ABD5X878</accession>
<evidence type="ECO:0000313" key="7">
    <source>
        <dbReference type="EMBL" id="MFC7126021.1"/>
    </source>
</evidence>
<dbReference type="EMBL" id="JBHSZQ010000012">
    <property type="protein sequence ID" value="MFC7126021.1"/>
    <property type="molecule type" value="Genomic_DNA"/>
</dbReference>
<evidence type="ECO:0000259" key="6">
    <source>
        <dbReference type="PROSITE" id="PS50109"/>
    </source>
</evidence>
<dbReference type="Proteomes" id="UP001596414">
    <property type="component" value="Unassembled WGS sequence"/>
</dbReference>
<dbReference type="InterPro" id="IPR036097">
    <property type="entry name" value="HisK_dim/P_sf"/>
</dbReference>
<evidence type="ECO:0000313" key="8">
    <source>
        <dbReference type="Proteomes" id="UP001596414"/>
    </source>
</evidence>
<dbReference type="InterPro" id="IPR003661">
    <property type="entry name" value="HisK_dim/P_dom"/>
</dbReference>
<dbReference type="CDD" id="cd00082">
    <property type="entry name" value="HisKA"/>
    <property type="match status" value="1"/>
</dbReference>
<feature type="domain" description="Histidine kinase" evidence="6">
    <location>
        <begin position="157"/>
        <end position="345"/>
    </location>
</feature>
<dbReference type="SUPFAM" id="SSF47384">
    <property type="entry name" value="Homodimeric domain of signal transducing histidine kinase"/>
    <property type="match status" value="1"/>
</dbReference>
<comment type="catalytic activity">
    <reaction evidence="1">
        <text>ATP + protein L-histidine = ADP + protein N-phospho-L-histidine.</text>
        <dbReference type="EC" id="2.7.13.3"/>
    </reaction>
</comment>
<dbReference type="GO" id="GO:0000160">
    <property type="term" value="P:phosphorelay signal transduction system"/>
    <property type="evidence" value="ECO:0007669"/>
    <property type="project" value="UniProtKB-KW"/>
</dbReference>
<organism evidence="7 8">
    <name type="scientific">Halovenus rubra</name>
    <dbReference type="NCBI Taxonomy" id="869890"/>
    <lineage>
        <taxon>Archaea</taxon>
        <taxon>Methanobacteriati</taxon>
        <taxon>Methanobacteriota</taxon>
        <taxon>Stenosarchaea group</taxon>
        <taxon>Halobacteria</taxon>
        <taxon>Halobacteriales</taxon>
        <taxon>Haloarculaceae</taxon>
        <taxon>Halovenus</taxon>
    </lineage>
</organism>
<dbReference type="SUPFAM" id="SSF55874">
    <property type="entry name" value="ATPase domain of HSP90 chaperone/DNA topoisomerase II/histidine kinase"/>
    <property type="match status" value="1"/>
</dbReference>
<keyword evidence="3" id="KW-0808">Transferase</keyword>
<dbReference type="EC" id="2.7.13.3" evidence="2"/>